<evidence type="ECO:0000256" key="2">
    <source>
        <dbReference type="ARBA" id="ARBA00007365"/>
    </source>
</evidence>
<proteinExistence type="inferred from homology"/>
<keyword evidence="5 8" id="KW-0413">Isomerase</keyword>
<evidence type="ECO:0000256" key="1">
    <source>
        <dbReference type="ARBA" id="ARBA00002388"/>
    </source>
</evidence>
<dbReference type="EC" id="5.2.1.8" evidence="3"/>
<dbReference type="GO" id="GO:0006457">
    <property type="term" value="P:protein folding"/>
    <property type="evidence" value="ECO:0007669"/>
    <property type="project" value="InterPro"/>
</dbReference>
<dbReference type="SUPFAM" id="SSF50891">
    <property type="entry name" value="Cyclophilin-like"/>
    <property type="match status" value="1"/>
</dbReference>
<feature type="domain" description="PPIase cyclophilin-type" evidence="7">
    <location>
        <begin position="28"/>
        <end position="206"/>
    </location>
</feature>
<feature type="chain" id="PRO_5013133510" description="peptidylprolyl isomerase" evidence="6">
    <location>
        <begin position="20"/>
        <end position="219"/>
    </location>
</feature>
<protein>
    <recommendedName>
        <fullName evidence="3">peptidylprolyl isomerase</fullName>
        <ecNumber evidence="3">5.2.1.8</ecNumber>
    </recommendedName>
</protein>
<feature type="signal peptide" evidence="6">
    <location>
        <begin position="1"/>
        <end position="19"/>
    </location>
</feature>
<evidence type="ECO:0000256" key="6">
    <source>
        <dbReference type="SAM" id="SignalP"/>
    </source>
</evidence>
<dbReference type="Gene3D" id="2.40.100.10">
    <property type="entry name" value="Cyclophilin-like"/>
    <property type="match status" value="1"/>
</dbReference>
<dbReference type="PANTHER" id="PTHR45625">
    <property type="entry name" value="PEPTIDYL-PROLYL CIS-TRANS ISOMERASE-RELATED"/>
    <property type="match status" value="1"/>
</dbReference>
<dbReference type="AlphaFoldDB" id="A0A1M7DWU4"/>
<dbReference type="STRING" id="1419482.SAMN05444266_105173"/>
<comment type="function">
    <text evidence="1">PPIases accelerate the folding of proteins. It catalyzes the cis-trans isomerization of proline imidic peptide bonds in oligopeptides.</text>
</comment>
<dbReference type="InterPro" id="IPR029000">
    <property type="entry name" value="Cyclophilin-like_dom_sf"/>
</dbReference>
<dbReference type="EMBL" id="FRBL01000005">
    <property type="protein sequence ID" value="SHL83916.1"/>
    <property type="molecule type" value="Genomic_DNA"/>
</dbReference>
<reference evidence="8 9" key="1">
    <citation type="submission" date="2016-11" db="EMBL/GenBank/DDBJ databases">
        <authorList>
            <person name="Jaros S."/>
            <person name="Januszkiewicz K."/>
            <person name="Wedrychowicz H."/>
        </authorList>
    </citation>
    <scope>NUCLEOTIDE SEQUENCE [LARGE SCALE GENOMIC DNA]</scope>
    <source>
        <strain evidence="8 9">DSM 27406</strain>
    </source>
</reference>
<dbReference type="OrthoDB" id="9807797at2"/>
<dbReference type="InterPro" id="IPR002130">
    <property type="entry name" value="Cyclophilin-type_PPIase_dom"/>
</dbReference>
<keyword evidence="9" id="KW-1185">Reference proteome</keyword>
<evidence type="ECO:0000256" key="4">
    <source>
        <dbReference type="ARBA" id="ARBA00023110"/>
    </source>
</evidence>
<gene>
    <name evidence="8" type="ORF">SAMN05444266_105173</name>
</gene>
<dbReference type="PROSITE" id="PS00170">
    <property type="entry name" value="CSA_PPIASE_1"/>
    <property type="match status" value="1"/>
</dbReference>
<keyword evidence="4" id="KW-0697">Rotamase</keyword>
<comment type="similarity">
    <text evidence="2">Belongs to the cyclophilin-type PPIase family.</text>
</comment>
<dbReference type="RefSeq" id="WP_073081851.1">
    <property type="nucleotide sequence ID" value="NZ_FRBL01000005.1"/>
</dbReference>
<dbReference type="Pfam" id="PF00160">
    <property type="entry name" value="Pro_isomerase"/>
    <property type="match status" value="1"/>
</dbReference>
<name>A0A1M7DWU4_9BACT</name>
<evidence type="ECO:0000259" key="7">
    <source>
        <dbReference type="PROSITE" id="PS50072"/>
    </source>
</evidence>
<organism evidence="8 9">
    <name type="scientific">Chitinophaga jiangningensis</name>
    <dbReference type="NCBI Taxonomy" id="1419482"/>
    <lineage>
        <taxon>Bacteria</taxon>
        <taxon>Pseudomonadati</taxon>
        <taxon>Bacteroidota</taxon>
        <taxon>Chitinophagia</taxon>
        <taxon>Chitinophagales</taxon>
        <taxon>Chitinophagaceae</taxon>
        <taxon>Chitinophaga</taxon>
    </lineage>
</organism>
<keyword evidence="6" id="KW-0732">Signal</keyword>
<accession>A0A1M7DWU4</accession>
<dbReference type="InterPro" id="IPR024936">
    <property type="entry name" value="Cyclophilin-type_PPIase"/>
</dbReference>
<dbReference type="Proteomes" id="UP000184420">
    <property type="component" value="Unassembled WGS sequence"/>
</dbReference>
<evidence type="ECO:0000256" key="3">
    <source>
        <dbReference type="ARBA" id="ARBA00013194"/>
    </source>
</evidence>
<dbReference type="PROSITE" id="PS50072">
    <property type="entry name" value="CSA_PPIASE_2"/>
    <property type="match status" value="1"/>
</dbReference>
<dbReference type="InterPro" id="IPR020892">
    <property type="entry name" value="Cyclophilin-type_PPIase_CS"/>
</dbReference>
<evidence type="ECO:0000313" key="9">
    <source>
        <dbReference type="Proteomes" id="UP000184420"/>
    </source>
</evidence>
<evidence type="ECO:0000313" key="8">
    <source>
        <dbReference type="EMBL" id="SHL83916.1"/>
    </source>
</evidence>
<dbReference type="GO" id="GO:0003755">
    <property type="term" value="F:peptidyl-prolyl cis-trans isomerase activity"/>
    <property type="evidence" value="ECO:0007669"/>
    <property type="project" value="UniProtKB-KW"/>
</dbReference>
<dbReference type="PIRSF" id="PIRSF001467">
    <property type="entry name" value="Peptidylpro_ismrse"/>
    <property type="match status" value="1"/>
</dbReference>
<dbReference type="CDD" id="cd00317">
    <property type="entry name" value="cyclophilin"/>
    <property type="match status" value="1"/>
</dbReference>
<dbReference type="PANTHER" id="PTHR45625:SF4">
    <property type="entry name" value="PEPTIDYLPROLYL ISOMERASE DOMAIN AND WD REPEAT-CONTAINING PROTEIN 1"/>
    <property type="match status" value="1"/>
</dbReference>
<dbReference type="InterPro" id="IPR044666">
    <property type="entry name" value="Cyclophilin_A-like"/>
</dbReference>
<evidence type="ECO:0000256" key="5">
    <source>
        <dbReference type="ARBA" id="ARBA00023235"/>
    </source>
</evidence>
<sequence length="219" mass="24917">MKKLLLLGTLLLLVAVAFAKNRKVKIITPYGTMIVKLYDQTPQHRDNFIKLTRRHFYDSTLFHRVIKDFMIQGGDPDSKHAKPGQQLGEGDVGYTVPAEFELDLFHRKGALAAARENRPDKASSGCQFYLVQGKVFTDGQLDTLERTRLGGRKIPVDQREVYKTQGGTPHLDQSYTVFGQVIKGIDIIDKIAANKTDKNDRPVTDIPMKIRLKKKWLFF</sequence>